<organism evidence="1 2">
    <name type="scientific">Cichorium intybus</name>
    <name type="common">Chicory</name>
    <dbReference type="NCBI Taxonomy" id="13427"/>
    <lineage>
        <taxon>Eukaryota</taxon>
        <taxon>Viridiplantae</taxon>
        <taxon>Streptophyta</taxon>
        <taxon>Embryophyta</taxon>
        <taxon>Tracheophyta</taxon>
        <taxon>Spermatophyta</taxon>
        <taxon>Magnoliopsida</taxon>
        <taxon>eudicotyledons</taxon>
        <taxon>Gunneridae</taxon>
        <taxon>Pentapetalae</taxon>
        <taxon>asterids</taxon>
        <taxon>campanulids</taxon>
        <taxon>Asterales</taxon>
        <taxon>Asteraceae</taxon>
        <taxon>Cichorioideae</taxon>
        <taxon>Cichorieae</taxon>
        <taxon>Cichoriinae</taxon>
        <taxon>Cichorium</taxon>
    </lineage>
</organism>
<evidence type="ECO:0000313" key="1">
    <source>
        <dbReference type="EMBL" id="KAI3754007.1"/>
    </source>
</evidence>
<comment type="caution">
    <text evidence="1">The sequence shown here is derived from an EMBL/GenBank/DDBJ whole genome shotgun (WGS) entry which is preliminary data.</text>
</comment>
<reference evidence="1 2" key="2">
    <citation type="journal article" date="2022" name="Mol. Ecol. Resour.">
        <title>The genomes of chicory, endive, great burdock and yacon provide insights into Asteraceae paleo-polyploidization history and plant inulin production.</title>
        <authorList>
            <person name="Fan W."/>
            <person name="Wang S."/>
            <person name="Wang H."/>
            <person name="Wang A."/>
            <person name="Jiang F."/>
            <person name="Liu H."/>
            <person name="Zhao H."/>
            <person name="Xu D."/>
            <person name="Zhang Y."/>
        </authorList>
    </citation>
    <scope>NUCLEOTIDE SEQUENCE [LARGE SCALE GENOMIC DNA]</scope>
    <source>
        <strain evidence="2">cv. Punajuju</strain>
        <tissue evidence="1">Leaves</tissue>
    </source>
</reference>
<protein>
    <submittedName>
        <fullName evidence="1">Uncharacterized protein</fullName>
    </submittedName>
</protein>
<gene>
    <name evidence="1" type="ORF">L2E82_26091</name>
</gene>
<name>A0ACB9E5C3_CICIN</name>
<dbReference type="Proteomes" id="UP001055811">
    <property type="component" value="Linkage Group LG04"/>
</dbReference>
<sequence>MDVGSLSSHSSDLKWRKTGIGDLSKLPSLFTDTVANRPPPVAGSAANRSTLFVSPDFLHRVRPACDQRASKQRLSIYDFRIPDSNFGINCGGPQMTSTDRILHEQDNQLDGPATYNVTPEKRWGVSNVGLRDNNTYTASTQRQFTNTLDSELFQTARMSAGSLRYYGLGLENGNYTVKLQFAELVIEDGRTWRSRGRRVFDIYIQGNRVFQDFDIKREAGGASFSPVSKEVTAQVSNNYLEIHLFWTGKGTCCVPNQGTFGPLISAISATPNFIPTVSNNPPSNNKKNNVVLIVGILVPIGVVSLLTLLTLYILCQQRKRRDTSDNYDEEFLGIEAKPYTFSYGDLRAATDDFSVANKLGEGGFGPVYKGTLDDGRVVAVKQLSISSQQGKSQFLAEIITVSAVQHRNLVKLYGCCIDGERRLLVYEYLKNNSLDRALFGSNKLSLTWSTRFEICMGLARGLAYLHEESRVRIIHRDVKSSNVLLDSDLNPKISDFGLARLYDDKKTHLSTRVAGTFGYLAPEYAMWGHLTEKVDVFGFGVVALEIISGRPNSDLSLEDEKIYILRWAWKLHEANRELELVDEELSEFDEIEVRRVMRIALLCTQTSSTERPSMSRVVAMLSGDLEVSGAITRPEYLTCFAFDNFGFDNSTTFNSATPTSIVSPCSPHDSSQPMLHAIM</sequence>
<evidence type="ECO:0000313" key="2">
    <source>
        <dbReference type="Proteomes" id="UP001055811"/>
    </source>
</evidence>
<accession>A0ACB9E5C3</accession>
<dbReference type="EMBL" id="CM042012">
    <property type="protein sequence ID" value="KAI3754007.1"/>
    <property type="molecule type" value="Genomic_DNA"/>
</dbReference>
<keyword evidence="2" id="KW-1185">Reference proteome</keyword>
<proteinExistence type="predicted"/>
<reference evidence="2" key="1">
    <citation type="journal article" date="2022" name="Mol. Ecol. Resour.">
        <title>The genomes of chicory, endive, great burdock and yacon provide insights into Asteraceae palaeo-polyploidization history and plant inulin production.</title>
        <authorList>
            <person name="Fan W."/>
            <person name="Wang S."/>
            <person name="Wang H."/>
            <person name="Wang A."/>
            <person name="Jiang F."/>
            <person name="Liu H."/>
            <person name="Zhao H."/>
            <person name="Xu D."/>
            <person name="Zhang Y."/>
        </authorList>
    </citation>
    <scope>NUCLEOTIDE SEQUENCE [LARGE SCALE GENOMIC DNA]</scope>
    <source>
        <strain evidence="2">cv. Punajuju</strain>
    </source>
</reference>